<feature type="non-terminal residue" evidence="2">
    <location>
        <position position="92"/>
    </location>
</feature>
<dbReference type="EMBL" id="BRXZ01004588">
    <property type="protein sequence ID" value="GMH51850.1"/>
    <property type="molecule type" value="Genomic_DNA"/>
</dbReference>
<organism evidence="2 3">
    <name type="scientific">Triparma retinervis</name>
    <dbReference type="NCBI Taxonomy" id="2557542"/>
    <lineage>
        <taxon>Eukaryota</taxon>
        <taxon>Sar</taxon>
        <taxon>Stramenopiles</taxon>
        <taxon>Ochrophyta</taxon>
        <taxon>Bolidophyceae</taxon>
        <taxon>Parmales</taxon>
        <taxon>Triparmaceae</taxon>
        <taxon>Triparma</taxon>
    </lineage>
</organism>
<sequence length="92" mass="10380">ARWKEYWCSLIFGKFITLNCMAGFYLGFGVKRTYTKRGVEFGQLHSDFIEVVLARINLMYLTTYFLQNGQLMLQLAIALAKLSGGAEGETVG</sequence>
<reference evidence="2" key="1">
    <citation type="submission" date="2022-07" db="EMBL/GenBank/DDBJ databases">
        <title>Genome analysis of Parmales, a sister group of diatoms, reveals the evolutionary specialization of diatoms from phago-mixotrophs to photoautotrophs.</title>
        <authorList>
            <person name="Ban H."/>
            <person name="Sato S."/>
            <person name="Yoshikawa S."/>
            <person name="Kazumasa Y."/>
            <person name="Nakamura Y."/>
            <person name="Ichinomiya M."/>
            <person name="Saitoh K."/>
            <person name="Sato N."/>
            <person name="Blanc-Mathieu R."/>
            <person name="Endo H."/>
            <person name="Kuwata A."/>
            <person name="Ogata H."/>
        </authorList>
    </citation>
    <scope>NUCLEOTIDE SEQUENCE</scope>
</reference>
<evidence type="ECO:0000256" key="1">
    <source>
        <dbReference type="SAM" id="Phobius"/>
    </source>
</evidence>
<comment type="caution">
    <text evidence="2">The sequence shown here is derived from an EMBL/GenBank/DDBJ whole genome shotgun (WGS) entry which is preliminary data.</text>
</comment>
<dbReference type="Proteomes" id="UP001165082">
    <property type="component" value="Unassembled WGS sequence"/>
</dbReference>
<keyword evidence="3" id="KW-1185">Reference proteome</keyword>
<evidence type="ECO:0000313" key="3">
    <source>
        <dbReference type="Proteomes" id="UP001165082"/>
    </source>
</evidence>
<accession>A0A9W6ZKV9</accession>
<name>A0A9W6ZKV9_9STRA</name>
<feature type="transmembrane region" description="Helical" evidence="1">
    <location>
        <begin position="7"/>
        <end position="28"/>
    </location>
</feature>
<dbReference type="AlphaFoldDB" id="A0A9W6ZKV9"/>
<keyword evidence="1" id="KW-0812">Transmembrane</keyword>
<evidence type="ECO:0000313" key="2">
    <source>
        <dbReference type="EMBL" id="GMH51850.1"/>
    </source>
</evidence>
<keyword evidence="1" id="KW-0472">Membrane</keyword>
<proteinExistence type="predicted"/>
<protein>
    <submittedName>
        <fullName evidence="2">Uncharacterized protein</fullName>
    </submittedName>
</protein>
<keyword evidence="1" id="KW-1133">Transmembrane helix</keyword>
<gene>
    <name evidence="2" type="ORF">TrRE_jg1792</name>
</gene>